<name>A0A484F9E4_COLOR</name>
<dbReference type="Proteomes" id="UP000014480">
    <property type="component" value="Unassembled WGS sequence"/>
</dbReference>
<protein>
    <submittedName>
        <fullName evidence="1">Uncharacterized protein</fullName>
    </submittedName>
</protein>
<organism evidence="1 2">
    <name type="scientific">Colletotrichum orbiculare (strain 104-T / ATCC 96160 / CBS 514.97 / LARS 414 / MAFF 240422)</name>
    <name type="common">Cucumber anthracnose fungus</name>
    <name type="synonym">Colletotrichum lagenarium</name>
    <dbReference type="NCBI Taxonomy" id="1213857"/>
    <lineage>
        <taxon>Eukaryota</taxon>
        <taxon>Fungi</taxon>
        <taxon>Dikarya</taxon>
        <taxon>Ascomycota</taxon>
        <taxon>Pezizomycotina</taxon>
        <taxon>Sordariomycetes</taxon>
        <taxon>Hypocreomycetidae</taxon>
        <taxon>Glomerellales</taxon>
        <taxon>Glomerellaceae</taxon>
        <taxon>Colletotrichum</taxon>
        <taxon>Colletotrichum orbiculare species complex</taxon>
    </lineage>
</organism>
<evidence type="ECO:0000313" key="1">
    <source>
        <dbReference type="EMBL" id="TDZ14191.1"/>
    </source>
</evidence>
<dbReference type="EMBL" id="AMCV02000056">
    <property type="protein sequence ID" value="TDZ14191.1"/>
    <property type="molecule type" value="Genomic_DNA"/>
</dbReference>
<gene>
    <name evidence="1" type="ORF">Cob_v012876</name>
</gene>
<reference evidence="2" key="1">
    <citation type="journal article" date="2013" name="New Phytol.">
        <title>Comparative genomic and transcriptomic analyses reveal the hemibiotrophic stage shift of Colletotrichum fungi.</title>
        <authorList>
            <person name="Gan P."/>
            <person name="Ikeda K."/>
            <person name="Irieda H."/>
            <person name="Narusaka M."/>
            <person name="O'Connell R.J."/>
            <person name="Narusaka Y."/>
            <person name="Takano Y."/>
            <person name="Kubo Y."/>
            <person name="Shirasu K."/>
        </authorList>
    </citation>
    <scope>NUCLEOTIDE SEQUENCE [LARGE SCALE GENOMIC DNA]</scope>
    <source>
        <strain evidence="2">104-T / ATCC 96160 / CBS 514.97 / LARS 414 / MAFF 240422</strain>
    </source>
</reference>
<keyword evidence="2" id="KW-1185">Reference proteome</keyword>
<evidence type="ECO:0000313" key="2">
    <source>
        <dbReference type="Proteomes" id="UP000014480"/>
    </source>
</evidence>
<comment type="caution">
    <text evidence="1">The sequence shown here is derived from an EMBL/GenBank/DDBJ whole genome shotgun (WGS) entry which is preliminary data.</text>
</comment>
<reference evidence="2" key="2">
    <citation type="journal article" date="2019" name="Mol. Plant Microbe Interact.">
        <title>Genome sequence resources for four phytopathogenic fungi from the Colletotrichum orbiculare species complex.</title>
        <authorList>
            <person name="Gan P."/>
            <person name="Tsushima A."/>
            <person name="Narusaka M."/>
            <person name="Narusaka Y."/>
            <person name="Takano Y."/>
            <person name="Kubo Y."/>
            <person name="Shirasu K."/>
        </authorList>
    </citation>
    <scope>GENOME REANNOTATION</scope>
    <source>
        <strain evidence="2">104-T / ATCC 96160 / CBS 514.97 / LARS 414 / MAFF 240422</strain>
    </source>
</reference>
<dbReference type="AlphaFoldDB" id="A0A484F9E4"/>
<sequence>MLTAFLGPKGPSCAIAARFNVPRAGLAPLNPNACVYLELKLKPSTEYTIPAKATTIPRRCRPSELLVAI</sequence>
<proteinExistence type="predicted"/>
<accession>A0A484F9E4</accession>